<dbReference type="GO" id="GO:0016747">
    <property type="term" value="F:acyltransferase activity, transferring groups other than amino-acyl groups"/>
    <property type="evidence" value="ECO:0007669"/>
    <property type="project" value="UniProtKB-ARBA"/>
</dbReference>
<name>A0A9C6WSZ4_ARADU</name>
<dbReference type="PANTHER" id="PTHR31625">
    <property type="match status" value="1"/>
</dbReference>
<gene>
    <name evidence="4" type="primary">LOC107486590</name>
</gene>
<dbReference type="AlphaFoldDB" id="A0A9C6WSZ4"/>
<protein>
    <submittedName>
        <fullName evidence="4">Phenolic glucoside malonyltransferase 1-like</fullName>
    </submittedName>
</protein>
<dbReference type="Proteomes" id="UP000515211">
    <property type="component" value="Chromosome 4"/>
</dbReference>
<dbReference type="KEGG" id="adu:107486590"/>
<reference evidence="4" key="2">
    <citation type="submission" date="2025-08" db="UniProtKB">
        <authorList>
            <consortium name="RefSeq"/>
        </authorList>
    </citation>
    <scope>IDENTIFICATION</scope>
    <source>
        <tissue evidence="4">Whole plant</tissue>
    </source>
</reference>
<sequence>MVFLKQLLLLGAKLENCNLNLINVLEHLCQLSFSKWSHRMLGIAGSPKLDVYETDFGWGKPKLSEVVQLDPQLMSLSDCRDKEDGIIEVGVALGRTQIHKFNTILEELLANIAVCD</sequence>
<dbReference type="GeneID" id="107486590"/>
<keyword evidence="3" id="KW-1185">Reference proteome</keyword>
<dbReference type="Pfam" id="PF02458">
    <property type="entry name" value="Transferase"/>
    <property type="match status" value="1"/>
</dbReference>
<reference evidence="3" key="1">
    <citation type="journal article" date="2016" name="Nat. Genet.">
        <title>The genome sequences of Arachis duranensis and Arachis ipaensis, the diploid ancestors of cultivated peanut.</title>
        <authorList>
            <person name="Bertioli D.J."/>
            <person name="Cannon S.B."/>
            <person name="Froenicke L."/>
            <person name="Huang G."/>
            <person name="Farmer A.D."/>
            <person name="Cannon E.K."/>
            <person name="Liu X."/>
            <person name="Gao D."/>
            <person name="Clevenger J."/>
            <person name="Dash S."/>
            <person name="Ren L."/>
            <person name="Moretzsohn M.C."/>
            <person name="Shirasawa K."/>
            <person name="Huang W."/>
            <person name="Vidigal B."/>
            <person name="Abernathy B."/>
            <person name="Chu Y."/>
            <person name="Niederhuth C.E."/>
            <person name="Umale P."/>
            <person name="Araujo A.C."/>
            <person name="Kozik A."/>
            <person name="Kim K.D."/>
            <person name="Burow M.D."/>
            <person name="Varshney R.K."/>
            <person name="Wang X."/>
            <person name="Zhang X."/>
            <person name="Barkley N."/>
            <person name="Guimaraes P.M."/>
            <person name="Isobe S."/>
            <person name="Guo B."/>
            <person name="Liao B."/>
            <person name="Stalker H.T."/>
            <person name="Schmitz R.J."/>
            <person name="Scheffler B.E."/>
            <person name="Leal-Bertioli S.C."/>
            <person name="Xun X."/>
            <person name="Jackson S.A."/>
            <person name="Michelmore R."/>
            <person name="Ozias-Akins P."/>
        </authorList>
    </citation>
    <scope>NUCLEOTIDE SEQUENCE [LARGE SCALE GENOMIC DNA]</scope>
    <source>
        <strain evidence="3">cv. V14167</strain>
    </source>
</reference>
<keyword evidence="1" id="KW-0808">Transferase</keyword>
<evidence type="ECO:0000313" key="3">
    <source>
        <dbReference type="Proteomes" id="UP000515211"/>
    </source>
</evidence>
<dbReference type="InterPro" id="IPR051504">
    <property type="entry name" value="Plant_metabolite_acyltrans"/>
</dbReference>
<proteinExistence type="predicted"/>
<evidence type="ECO:0000256" key="1">
    <source>
        <dbReference type="ARBA" id="ARBA00022679"/>
    </source>
</evidence>
<dbReference type="InterPro" id="IPR023213">
    <property type="entry name" value="CAT-like_dom_sf"/>
</dbReference>
<evidence type="ECO:0000256" key="2">
    <source>
        <dbReference type="ARBA" id="ARBA00023315"/>
    </source>
</evidence>
<dbReference type="RefSeq" id="XP_052116839.1">
    <property type="nucleotide sequence ID" value="XM_052260879.1"/>
</dbReference>
<organism evidence="3 4">
    <name type="scientific">Arachis duranensis</name>
    <name type="common">Wild peanut</name>
    <dbReference type="NCBI Taxonomy" id="130453"/>
    <lineage>
        <taxon>Eukaryota</taxon>
        <taxon>Viridiplantae</taxon>
        <taxon>Streptophyta</taxon>
        <taxon>Embryophyta</taxon>
        <taxon>Tracheophyta</taxon>
        <taxon>Spermatophyta</taxon>
        <taxon>Magnoliopsida</taxon>
        <taxon>eudicotyledons</taxon>
        <taxon>Gunneridae</taxon>
        <taxon>Pentapetalae</taxon>
        <taxon>rosids</taxon>
        <taxon>fabids</taxon>
        <taxon>Fabales</taxon>
        <taxon>Fabaceae</taxon>
        <taxon>Papilionoideae</taxon>
        <taxon>50 kb inversion clade</taxon>
        <taxon>dalbergioids sensu lato</taxon>
        <taxon>Dalbergieae</taxon>
        <taxon>Pterocarpus clade</taxon>
        <taxon>Arachis</taxon>
    </lineage>
</organism>
<evidence type="ECO:0000313" key="4">
    <source>
        <dbReference type="RefSeq" id="XP_052116839.1"/>
    </source>
</evidence>
<accession>A0A9C6WSZ4</accession>
<keyword evidence="2" id="KW-0012">Acyltransferase</keyword>
<dbReference type="Gene3D" id="3.30.559.10">
    <property type="entry name" value="Chloramphenicol acetyltransferase-like domain"/>
    <property type="match status" value="1"/>
</dbReference>